<protein>
    <recommendedName>
        <fullName evidence="4">Peptidase C-terminal archaeal/bacterial domain-containing protein</fullName>
    </recommendedName>
</protein>
<dbReference type="Gene3D" id="2.60.120.380">
    <property type="match status" value="2"/>
</dbReference>
<evidence type="ECO:0000256" key="1">
    <source>
        <dbReference type="SAM" id="SignalP"/>
    </source>
</evidence>
<dbReference type="EMBL" id="CP030032">
    <property type="protein sequence ID" value="AWV88091.1"/>
    <property type="molecule type" value="Genomic_DNA"/>
</dbReference>
<keyword evidence="1" id="KW-0732">Signal</keyword>
<dbReference type="RefSeq" id="WP_111331523.1">
    <property type="nucleotide sequence ID" value="NZ_CP030032.1"/>
</dbReference>
<keyword evidence="3" id="KW-1185">Reference proteome</keyword>
<dbReference type="OrthoDB" id="5475743at2"/>
<name>A0A2Z4FGI6_9DELT</name>
<gene>
    <name evidence="2" type="ORF">DN745_01580</name>
</gene>
<dbReference type="Proteomes" id="UP000249799">
    <property type="component" value="Chromosome"/>
</dbReference>
<evidence type="ECO:0008006" key="4">
    <source>
        <dbReference type="Google" id="ProtNLM"/>
    </source>
</evidence>
<reference evidence="2 3" key="1">
    <citation type="submission" date="2018-06" db="EMBL/GenBank/DDBJ databases">
        <title>Lujinxingia sediminis gen. nov. sp. nov., a new facultative anaerobic member of the class Deltaproteobacteria, and proposal of Lujinxingaceae fam. nov.</title>
        <authorList>
            <person name="Guo L.-Y."/>
            <person name="Li C.-M."/>
            <person name="Wang S."/>
            <person name="Du Z.-J."/>
        </authorList>
    </citation>
    <scope>NUCLEOTIDE SEQUENCE [LARGE SCALE GENOMIC DNA]</scope>
    <source>
        <strain evidence="2 3">FA350</strain>
    </source>
</reference>
<organism evidence="2 3">
    <name type="scientific">Bradymonas sediminis</name>
    <dbReference type="NCBI Taxonomy" id="1548548"/>
    <lineage>
        <taxon>Bacteria</taxon>
        <taxon>Deltaproteobacteria</taxon>
        <taxon>Bradymonadales</taxon>
        <taxon>Bradymonadaceae</taxon>
        <taxon>Bradymonas</taxon>
    </lineage>
</organism>
<sequence>MSGFRFAKALLLTSLLAAALSLSACSDNDECVGSACDPEPVDCTSNIDCELGTYCGPDFVCIEDPCDENTCERGTCTRGSTVCQSKASCEEETADVDCVFGDICQLGTCMNEQTFCEALNCKRGVCNYDEQKCVAAENCDGDSDLCMEGSFCNDMGQCAPDLCVVNEVECADGGVCVPSLGECANPDTCSSNNDCLDNHICVLESGSLGSCLLKDAACGDGPGDGGCYGNKTCEYDPISQLVACQEQSTCETALDCNDGRECISRQCQPATACVPDAFEPNNTEAEATDFLAEASDYRLAATMCAADSDYFLVDALSLSNGLTEGALLIDVQYEQRDIGLGGVELEVFDPAGESLAVENSGQFGVNGSVAALVRLSTIASGNYLVRVSAADDVAEAGINYTMSASFSTVETQEACMNAIPLVPGSAPVSGNTSSGASTAMGSLCAGTDNPAPEVIYSFEIEERSAVSIYVIPNSSSTKLTASIRRACALDSSEVACQADVSNMSDSLSPLLEPGIYYLIVQGLNGSSGGGFKVSMGIGGVVCTPASNACIDENTASICSDAGTVLEEVSCAAGCDPETKDCRRVEGDLCSQAIEKSEPFTATINWADYRPDISLSASSSACVPAHEGQNNTGGAEAVWAVTIPPGKVLDATLTLPSGEFGSMYIMNSCIDPSLSCEIGANRGNVSTERIGYANDTAADETVYLVADSSSFVTMTSATLDVQFNDVACDPAEKSRCDLDGNIEKCNPWGTQYDVITDCNFGCTDSPTGGNASCSGPTNNTCSQPFALTSGVPVSGNFSDYSHDNKPASSCSSSTANGPEAVYVITTTVPNTKVHAEVVTSKDAVIYSSQSCAIGDPAEQTCVASSDIPEWIEFMAPTPGDYYIFVDTWSSITTDGDFTVTATLTEPSCVPGESLSCASNTTLEVCDSEGFPTVQPCRADCLNGECVIETGDTCEDPLVLTPGTTVTGDTGQFYPDYTLSSNSCTGKSTRGNDMVYQIETTQPGQIIDVELVQSSFNAALYVTQECVSTGGEPSCLIGQDLGASENEHLTFVAHDAGVYFVHVGASSVSASGTFEMKADVRTPTCTPGETLGCAGDELEFCGPLGEVVNYACSSTCTAGACDAPSGDVCQEPVVVFHGETVGGSVNDTGSTNSLELNSGKNNQCLNGTSKTIGKENIYRIDLLAGELLTIEMDGEKSSLVSYISESCVAAAQKCQSVDSNGKDGLLQYYAQADGSVFLVVDASDSLKVDYQFTVDISSGKACEPGAYRCVDADTLEVCSEDGSSVLATYICAEGCSAGTCLKAAGGNTCDNATNIGGVEPPNVGAGISVEGNFAELNNSVSVPANGCTRAEGKGSDLIYKVDLGVNDVLEATVYSPSGEAPMAYILTDCADTDSCLAGGRAQDGLNTKQKAYTRYMSDSVQTVYVVADSANSNASGRFRLDIAVSPAQCTPGVTSCVDGQNEEFCDQGRLNEQFCMYGSCSGGGCTGVAPDTCADAQIVPNDGQVHTYRGLIEDLNDSIDLGEQLYECIDLGPSPGFDAVYAIDLNAGEFLDVKVDSPADTIIWVSESCGAGMENACSGGVDEAGKGGKESLLFDVRYAGTYYIIVDTANADVYEGEYTIDVQVRSNECTFGAEECVDGFTKRRCNRDRLWEETECYYGCDAGACMDVIGDTCDDAILVPDDRQPHTFRGRMEDYSAQSDIAAGESSCTNVGTISNGPEVFYAVDMNAGDIVEVAWTSTEGGQLWIATSCDDLLGTCGMWVDEHPSYSSENTETMVYRAEQDGTYYIVGDNYYGDTDPGEFEMQIHVRAPDCDDATSVEVCIDAETIQVCNNGVFVEQSCNCQGDRCVSGCDMAVDVTGQATSAAGATFTGNFGINESEHAEYCGQSAFDTSGDEFYYSVDLQANETVTVTATADGITYPVITFLDSCSDIALDRCLQPPANDESSSVTSSYTAAGAETVIIMIDNDYPSAGHGFTFDIKIN</sequence>
<dbReference type="PROSITE" id="PS51257">
    <property type="entry name" value="PROKAR_LIPOPROTEIN"/>
    <property type="match status" value="1"/>
</dbReference>
<accession>A0A2Z4FGI6</accession>
<feature type="signal peptide" evidence="1">
    <location>
        <begin position="1"/>
        <end position="26"/>
    </location>
</feature>
<feature type="chain" id="PRO_5016310139" description="Peptidase C-terminal archaeal/bacterial domain-containing protein" evidence="1">
    <location>
        <begin position="27"/>
        <end position="1980"/>
    </location>
</feature>
<proteinExistence type="predicted"/>
<evidence type="ECO:0000313" key="2">
    <source>
        <dbReference type="EMBL" id="AWV88091.1"/>
    </source>
</evidence>
<dbReference type="KEGG" id="bsed:DN745_01580"/>
<evidence type="ECO:0000313" key="3">
    <source>
        <dbReference type="Proteomes" id="UP000249799"/>
    </source>
</evidence>